<dbReference type="EMBL" id="SNVV01000003">
    <property type="protein sequence ID" value="TDN55883.1"/>
    <property type="molecule type" value="Genomic_DNA"/>
</dbReference>
<comment type="caution">
    <text evidence="14">The sequence shown here is derived from an EMBL/GenBank/DDBJ whole genome shotgun (WGS) entry which is preliminary data.</text>
</comment>
<dbReference type="Pfam" id="PF01654">
    <property type="entry name" value="Cyt_bd_oxida_I"/>
    <property type="match status" value="1"/>
</dbReference>
<dbReference type="GO" id="GO:0009055">
    <property type="term" value="F:electron transfer activity"/>
    <property type="evidence" value="ECO:0007669"/>
    <property type="project" value="UniProtKB-UniRule"/>
</dbReference>
<dbReference type="GO" id="GO:0019646">
    <property type="term" value="P:aerobic electron transport chain"/>
    <property type="evidence" value="ECO:0007669"/>
    <property type="project" value="InterPro"/>
</dbReference>
<keyword evidence="3 12" id="KW-0813">Transport</keyword>
<evidence type="ECO:0000256" key="3">
    <source>
        <dbReference type="ARBA" id="ARBA00022448"/>
    </source>
</evidence>
<keyword evidence="10 12" id="KW-0408">Iron</keyword>
<evidence type="ECO:0000256" key="8">
    <source>
        <dbReference type="ARBA" id="ARBA00022982"/>
    </source>
</evidence>
<evidence type="ECO:0000256" key="6">
    <source>
        <dbReference type="ARBA" id="ARBA00022692"/>
    </source>
</evidence>
<comment type="subcellular location">
    <subcellularLocation>
        <location evidence="12">Cell inner membrane</location>
    </subcellularLocation>
    <subcellularLocation>
        <location evidence="1">Cell membrane</location>
        <topology evidence="1">Multi-pass membrane protein</topology>
    </subcellularLocation>
</comment>
<sequence length="479" mass="52738">MESLDPVLLSRLQFAANITFHILFPAITISLAWVLLYFRLRYDRSGDESWMGAYRFWVKIFALTFALGIVTGVTMSFQFGTNWPGYMETVGNIAGPLLAYEVLTAFFLEASFLGIMLFGTKRVSRRVHILSTFLVAAGTTLSAFWILALNSWMQTPVGFEMIDGRAHPTDWLAILFSPSFPYRFTHMLLASGLTTAFLVAGISAWRWRRGDRGGDVRVALGTGVRLAAILIPLQILVGDLHGLNTLHHQPAKLAAMEGIWETQRGAAAVLFAVPDEASRSNRYEIAIPGLASLYLGHSFDAEIRGLNDFAGEHPPVKPVFFAFRLMVGTGLLMLLVSWLSLYQFRRQGAPGPRTLMILVAMTFSGWVALVAGWYVTEIGRQPWLVHGVLRTAEAATATAASRIGLTLAMYLSLYAVLLTAFISVIFHLAKKAGESEQPKQMNPVADPFHAGVGVADKERAQRGATPDDGARSPEERRDA</sequence>
<keyword evidence="9 12" id="KW-1133">Transmembrane helix</keyword>
<dbReference type="GO" id="GO:0020037">
    <property type="term" value="F:heme binding"/>
    <property type="evidence" value="ECO:0007669"/>
    <property type="project" value="TreeGrafter"/>
</dbReference>
<feature type="transmembrane region" description="Helical" evidence="12">
    <location>
        <begin position="184"/>
        <end position="205"/>
    </location>
</feature>
<dbReference type="RefSeq" id="WP_133589164.1">
    <property type="nucleotide sequence ID" value="NZ_SNVV01000003.1"/>
</dbReference>
<keyword evidence="4 12" id="KW-1003">Cell membrane</keyword>
<keyword evidence="5 12" id="KW-0349">Heme</keyword>
<evidence type="ECO:0000313" key="15">
    <source>
        <dbReference type="Proteomes" id="UP000295129"/>
    </source>
</evidence>
<feature type="transmembrane region" description="Helical" evidence="12">
    <location>
        <begin position="12"/>
        <end position="36"/>
    </location>
</feature>
<comment type="similarity">
    <text evidence="2 12">Belongs to the cytochrome ubiquinol oxidase subunit 1 family.</text>
</comment>
<evidence type="ECO:0000256" key="7">
    <source>
        <dbReference type="ARBA" id="ARBA00022723"/>
    </source>
</evidence>
<evidence type="ECO:0000256" key="10">
    <source>
        <dbReference type="ARBA" id="ARBA00023004"/>
    </source>
</evidence>
<evidence type="ECO:0000256" key="5">
    <source>
        <dbReference type="ARBA" id="ARBA00022617"/>
    </source>
</evidence>
<feature type="region of interest" description="Disordered" evidence="13">
    <location>
        <begin position="455"/>
        <end position="479"/>
    </location>
</feature>
<dbReference type="AlphaFoldDB" id="A0A4R6ECK1"/>
<dbReference type="GO" id="GO:0016682">
    <property type="term" value="F:oxidoreductase activity, acting on diphenols and related substances as donors, oxygen as acceptor"/>
    <property type="evidence" value="ECO:0007669"/>
    <property type="project" value="TreeGrafter"/>
</dbReference>
<evidence type="ECO:0000256" key="1">
    <source>
        <dbReference type="ARBA" id="ARBA00004651"/>
    </source>
</evidence>
<dbReference type="PANTHER" id="PTHR30365">
    <property type="entry name" value="CYTOCHROME D UBIQUINOL OXIDASE"/>
    <property type="match status" value="1"/>
</dbReference>
<keyword evidence="7 12" id="KW-0479">Metal-binding</keyword>
<name>A0A4R6ECK1_9RHOO</name>
<feature type="transmembrane region" description="Helical" evidence="12">
    <location>
        <begin position="217"/>
        <end position="237"/>
    </location>
</feature>
<dbReference type="OrthoDB" id="9807042at2"/>
<evidence type="ECO:0000256" key="11">
    <source>
        <dbReference type="ARBA" id="ARBA00023136"/>
    </source>
</evidence>
<accession>A0A4R6ECK1</accession>
<evidence type="ECO:0000256" key="9">
    <source>
        <dbReference type="ARBA" id="ARBA00022989"/>
    </source>
</evidence>
<evidence type="ECO:0000256" key="13">
    <source>
        <dbReference type="SAM" id="MobiDB-lite"/>
    </source>
</evidence>
<proteinExistence type="inferred from homology"/>
<organism evidence="14 15">
    <name type="scientific">Azoarcus indigens</name>
    <dbReference type="NCBI Taxonomy" id="29545"/>
    <lineage>
        <taxon>Bacteria</taxon>
        <taxon>Pseudomonadati</taxon>
        <taxon>Pseudomonadota</taxon>
        <taxon>Betaproteobacteria</taxon>
        <taxon>Rhodocyclales</taxon>
        <taxon>Zoogloeaceae</taxon>
        <taxon>Azoarcus</taxon>
    </lineage>
</organism>
<evidence type="ECO:0000256" key="2">
    <source>
        <dbReference type="ARBA" id="ARBA00009819"/>
    </source>
</evidence>
<keyword evidence="8 12" id="KW-0249">Electron transport</keyword>
<keyword evidence="11 12" id="KW-0472">Membrane</keyword>
<evidence type="ECO:0000256" key="12">
    <source>
        <dbReference type="PIRNR" id="PIRNR006446"/>
    </source>
</evidence>
<evidence type="ECO:0000313" key="14">
    <source>
        <dbReference type="EMBL" id="TDN55883.1"/>
    </source>
</evidence>
<dbReference type="GO" id="GO:0005886">
    <property type="term" value="C:plasma membrane"/>
    <property type="evidence" value="ECO:0007669"/>
    <property type="project" value="UniProtKB-SubCell"/>
</dbReference>
<feature type="compositionally biased region" description="Basic and acidic residues" evidence="13">
    <location>
        <begin position="468"/>
        <end position="479"/>
    </location>
</feature>
<dbReference type="InterPro" id="IPR002585">
    <property type="entry name" value="Cyt-d_ubiquinol_oxidase_su_1"/>
</dbReference>
<dbReference type="PANTHER" id="PTHR30365:SF14">
    <property type="entry name" value="CYTOCHROME BD MENAQUINOL OXIDASE SUBUNIT I-RELATED"/>
    <property type="match status" value="1"/>
</dbReference>
<protein>
    <submittedName>
        <fullName evidence="14">Cytochrome bd-I ubiquinol oxidase subunit 1 apoprotein</fullName>
    </submittedName>
</protein>
<feature type="transmembrane region" description="Helical" evidence="12">
    <location>
        <begin position="407"/>
        <end position="429"/>
    </location>
</feature>
<keyword evidence="15" id="KW-1185">Reference proteome</keyword>
<dbReference type="Proteomes" id="UP000295129">
    <property type="component" value="Unassembled WGS sequence"/>
</dbReference>
<dbReference type="GO" id="GO:0070069">
    <property type="term" value="C:cytochrome complex"/>
    <property type="evidence" value="ECO:0007669"/>
    <property type="project" value="UniProtKB-UniRule"/>
</dbReference>
<dbReference type="GO" id="GO:0046872">
    <property type="term" value="F:metal ion binding"/>
    <property type="evidence" value="ECO:0007669"/>
    <property type="project" value="UniProtKB-UniRule"/>
</dbReference>
<keyword evidence="6 12" id="KW-0812">Transmembrane</keyword>
<evidence type="ECO:0000256" key="4">
    <source>
        <dbReference type="ARBA" id="ARBA00022475"/>
    </source>
</evidence>
<gene>
    <name evidence="14" type="ORF">C7389_103221</name>
</gene>
<feature type="transmembrane region" description="Helical" evidence="12">
    <location>
        <begin position="321"/>
        <end position="342"/>
    </location>
</feature>
<feature type="transmembrane region" description="Helical" evidence="12">
    <location>
        <begin position="97"/>
        <end position="118"/>
    </location>
</feature>
<feature type="transmembrane region" description="Helical" evidence="12">
    <location>
        <begin position="130"/>
        <end position="153"/>
    </location>
</feature>
<feature type="transmembrane region" description="Helical" evidence="12">
    <location>
        <begin position="56"/>
        <end position="77"/>
    </location>
</feature>
<reference evidence="14 15" key="1">
    <citation type="submission" date="2019-03" db="EMBL/GenBank/DDBJ databases">
        <title>Genomic Encyclopedia of Type Strains, Phase IV (KMG-IV): sequencing the most valuable type-strain genomes for metagenomic binning, comparative biology and taxonomic classification.</title>
        <authorList>
            <person name="Goeker M."/>
        </authorList>
    </citation>
    <scope>NUCLEOTIDE SEQUENCE [LARGE SCALE GENOMIC DNA]</scope>
    <source>
        <strain evidence="14 15">DSM 12121</strain>
    </source>
</reference>
<feature type="transmembrane region" description="Helical" evidence="12">
    <location>
        <begin position="354"/>
        <end position="375"/>
    </location>
</feature>
<dbReference type="PIRSF" id="PIRSF006446">
    <property type="entry name" value="Cyt_quinol_oxidase_1"/>
    <property type="match status" value="1"/>
</dbReference>